<dbReference type="Proteomes" id="UP000650833">
    <property type="component" value="Unassembled WGS sequence"/>
</dbReference>
<dbReference type="GO" id="GO:0016746">
    <property type="term" value="F:acyltransferase activity"/>
    <property type="evidence" value="ECO:0007669"/>
    <property type="project" value="UniProtKB-KW"/>
</dbReference>
<keyword evidence="2" id="KW-0808">Transferase</keyword>
<reference evidence="6" key="1">
    <citation type="submission" date="2020-12" db="EMBL/GenBank/DDBJ databases">
        <title>Metabolic potential, ecology and presence of endohyphal bacteria is reflected in genomic diversity of Mucoromycotina.</title>
        <authorList>
            <person name="Muszewska A."/>
            <person name="Okrasinska A."/>
            <person name="Steczkiewicz K."/>
            <person name="Drgas O."/>
            <person name="Orlowska M."/>
            <person name="Perlinska-Lenart U."/>
            <person name="Aleksandrzak-Piekarczyk T."/>
            <person name="Szatraj K."/>
            <person name="Zielenkiewicz U."/>
            <person name="Pilsyk S."/>
            <person name="Malc E."/>
            <person name="Mieczkowski P."/>
            <person name="Kruszewska J.S."/>
            <person name="Biernat P."/>
            <person name="Pawlowska J."/>
        </authorList>
    </citation>
    <scope>NUCLEOTIDE SEQUENCE</scope>
    <source>
        <strain evidence="6">CBS 226.32</strain>
    </source>
</reference>
<keyword evidence="4" id="KW-0472">Membrane</keyword>
<gene>
    <name evidence="6" type="ORF">INT46_000477</name>
</gene>
<dbReference type="GO" id="GO:0036149">
    <property type="term" value="P:phosphatidylinositol acyl-chain remodeling"/>
    <property type="evidence" value="ECO:0007669"/>
    <property type="project" value="TreeGrafter"/>
</dbReference>
<sequence length="320" mass="37711">MKIFAPGELIITFDDSITNDLEDDNENEALEQLLTRNIKGQVTGISFPERLIMISNHQIYADWIYVWFLAYLSKAHGALKIMLKHSLSQGMKFFEFIFLKRKLEHDKDNIINNLETARKRGRPLWLVLFPEGTVISDDTRQKSKEFAAKLHMDDYKFTLLPRTTGLMLCKETLGDSVEWLYDLTVGYPGIEAGQNPEDVMTMKRIYCEGNGPHQIHIHMRRYRLDKLPTDTENFTRWLLDRWTEKDMRLIYFNEHGKFPEESDLENDRIYNGRTIKVPIQLHNTLKECYGYLLYLLIYIPIIYAILHIMRFAYTTIAQSL</sequence>
<evidence type="ECO:0000256" key="3">
    <source>
        <dbReference type="ARBA" id="ARBA00023315"/>
    </source>
</evidence>
<comment type="caution">
    <text evidence="6">The sequence shown here is derived from an EMBL/GenBank/DDBJ whole genome shotgun (WGS) entry which is preliminary data.</text>
</comment>
<dbReference type="InterPro" id="IPR002123">
    <property type="entry name" value="Plipid/glycerol_acylTrfase"/>
</dbReference>
<protein>
    <recommendedName>
        <fullName evidence="5">Phospholipid/glycerol acyltransferase domain-containing protein</fullName>
    </recommendedName>
</protein>
<dbReference type="SMART" id="SM00563">
    <property type="entry name" value="PlsC"/>
    <property type="match status" value="1"/>
</dbReference>
<accession>A0A8H7V1G4</accession>
<dbReference type="PANTHER" id="PTHR10983:SF16">
    <property type="entry name" value="LYSOCARDIOLIPIN ACYLTRANSFERASE 1"/>
    <property type="match status" value="1"/>
</dbReference>
<dbReference type="InterPro" id="IPR032098">
    <property type="entry name" value="Acyltransf_C"/>
</dbReference>
<dbReference type="GO" id="GO:0005783">
    <property type="term" value="C:endoplasmic reticulum"/>
    <property type="evidence" value="ECO:0007669"/>
    <property type="project" value="TreeGrafter"/>
</dbReference>
<keyword evidence="4" id="KW-1133">Transmembrane helix</keyword>
<dbReference type="Pfam" id="PF16076">
    <property type="entry name" value="Acyltransf_C"/>
    <property type="match status" value="1"/>
</dbReference>
<evidence type="ECO:0000256" key="1">
    <source>
        <dbReference type="ARBA" id="ARBA00008655"/>
    </source>
</evidence>
<feature type="domain" description="Phospholipid/glycerol acyltransferase" evidence="5">
    <location>
        <begin position="51"/>
        <end position="167"/>
    </location>
</feature>
<feature type="transmembrane region" description="Helical" evidence="4">
    <location>
        <begin position="291"/>
        <end position="313"/>
    </location>
</feature>
<evidence type="ECO:0000256" key="4">
    <source>
        <dbReference type="SAM" id="Phobius"/>
    </source>
</evidence>
<proteinExistence type="inferred from homology"/>
<evidence type="ECO:0000313" key="7">
    <source>
        <dbReference type="Proteomes" id="UP000650833"/>
    </source>
</evidence>
<dbReference type="CDD" id="cd07990">
    <property type="entry name" value="LPLAT_LCLAT1-like"/>
    <property type="match status" value="1"/>
</dbReference>
<evidence type="ECO:0000259" key="5">
    <source>
        <dbReference type="SMART" id="SM00563"/>
    </source>
</evidence>
<keyword evidence="3" id="KW-0012">Acyltransferase</keyword>
<dbReference type="EMBL" id="JAEPRC010000404">
    <property type="protein sequence ID" value="KAG2198039.1"/>
    <property type="molecule type" value="Genomic_DNA"/>
</dbReference>
<keyword evidence="4" id="KW-0812">Transmembrane</keyword>
<comment type="similarity">
    <text evidence="1">Belongs to the 1-acyl-sn-glycerol-3-phosphate acyltransferase family.</text>
</comment>
<dbReference type="Pfam" id="PF01553">
    <property type="entry name" value="Acyltransferase"/>
    <property type="match status" value="1"/>
</dbReference>
<dbReference type="OrthoDB" id="189226at2759"/>
<evidence type="ECO:0000313" key="6">
    <source>
        <dbReference type="EMBL" id="KAG2198039.1"/>
    </source>
</evidence>
<evidence type="ECO:0000256" key="2">
    <source>
        <dbReference type="ARBA" id="ARBA00022679"/>
    </source>
</evidence>
<keyword evidence="7" id="KW-1185">Reference proteome</keyword>
<organism evidence="6 7">
    <name type="scientific">Mucor plumbeus</name>
    <dbReference type="NCBI Taxonomy" id="97098"/>
    <lineage>
        <taxon>Eukaryota</taxon>
        <taxon>Fungi</taxon>
        <taxon>Fungi incertae sedis</taxon>
        <taxon>Mucoromycota</taxon>
        <taxon>Mucoromycotina</taxon>
        <taxon>Mucoromycetes</taxon>
        <taxon>Mucorales</taxon>
        <taxon>Mucorineae</taxon>
        <taxon>Mucoraceae</taxon>
        <taxon>Mucor</taxon>
    </lineage>
</organism>
<dbReference type="PANTHER" id="PTHR10983">
    <property type="entry name" value="1-ACYLGLYCEROL-3-PHOSPHATE ACYLTRANSFERASE-RELATED"/>
    <property type="match status" value="1"/>
</dbReference>
<dbReference type="SUPFAM" id="SSF69593">
    <property type="entry name" value="Glycerol-3-phosphate (1)-acyltransferase"/>
    <property type="match status" value="1"/>
</dbReference>
<dbReference type="AlphaFoldDB" id="A0A8H7V1G4"/>
<name>A0A8H7V1G4_9FUNG</name>